<keyword evidence="4" id="KW-0521">NADP</keyword>
<dbReference type="InterPro" id="IPR002504">
    <property type="entry name" value="NADK"/>
</dbReference>
<organism evidence="6 7">
    <name type="scientific">Euplotes crassus</name>
    <dbReference type="NCBI Taxonomy" id="5936"/>
    <lineage>
        <taxon>Eukaryota</taxon>
        <taxon>Sar</taxon>
        <taxon>Alveolata</taxon>
        <taxon>Ciliophora</taxon>
        <taxon>Intramacronucleata</taxon>
        <taxon>Spirotrichea</taxon>
        <taxon>Hypotrichia</taxon>
        <taxon>Euplotida</taxon>
        <taxon>Euplotidae</taxon>
        <taxon>Moneuplotes</taxon>
    </lineage>
</organism>
<dbReference type="PANTHER" id="PTHR20275">
    <property type="entry name" value="NAD KINASE"/>
    <property type="match status" value="1"/>
</dbReference>
<dbReference type="PANTHER" id="PTHR20275:SF0">
    <property type="entry name" value="NAD KINASE"/>
    <property type="match status" value="1"/>
</dbReference>
<keyword evidence="2" id="KW-0808">Transferase</keyword>
<dbReference type="GO" id="GO:0006741">
    <property type="term" value="P:NADP+ biosynthetic process"/>
    <property type="evidence" value="ECO:0007669"/>
    <property type="project" value="InterPro"/>
</dbReference>
<comment type="caution">
    <text evidence="6">The sequence shown here is derived from an EMBL/GenBank/DDBJ whole genome shotgun (WGS) entry which is preliminary data.</text>
</comment>
<dbReference type="Pfam" id="PF01513">
    <property type="entry name" value="NAD_kinase"/>
    <property type="match status" value="1"/>
</dbReference>
<dbReference type="HAMAP" id="MF_00361">
    <property type="entry name" value="NAD_kinase"/>
    <property type="match status" value="1"/>
</dbReference>
<name>A0AAD1XH22_EUPCR</name>
<dbReference type="Proteomes" id="UP001295684">
    <property type="component" value="Unassembled WGS sequence"/>
</dbReference>
<dbReference type="Pfam" id="PF20143">
    <property type="entry name" value="NAD_kinase_C"/>
    <property type="match status" value="1"/>
</dbReference>
<dbReference type="SUPFAM" id="SSF111331">
    <property type="entry name" value="NAD kinase/diacylglycerol kinase-like"/>
    <property type="match status" value="1"/>
</dbReference>
<evidence type="ECO:0000256" key="2">
    <source>
        <dbReference type="ARBA" id="ARBA00022679"/>
    </source>
</evidence>
<dbReference type="Gene3D" id="3.40.50.10330">
    <property type="entry name" value="Probable inorganic polyphosphate/atp-NAD kinase, domain 1"/>
    <property type="match status" value="1"/>
</dbReference>
<evidence type="ECO:0000256" key="3">
    <source>
        <dbReference type="ARBA" id="ARBA00022777"/>
    </source>
</evidence>
<gene>
    <name evidence="6" type="ORF">ECRASSUSDP1_LOCUS13882</name>
</gene>
<keyword evidence="7" id="KW-1185">Reference proteome</keyword>
<dbReference type="GO" id="GO:0019674">
    <property type="term" value="P:NAD+ metabolic process"/>
    <property type="evidence" value="ECO:0007669"/>
    <property type="project" value="InterPro"/>
</dbReference>
<reference evidence="6" key="1">
    <citation type="submission" date="2023-07" db="EMBL/GenBank/DDBJ databases">
        <authorList>
            <consortium name="AG Swart"/>
            <person name="Singh M."/>
            <person name="Singh A."/>
            <person name="Seah K."/>
            <person name="Emmerich C."/>
        </authorList>
    </citation>
    <scope>NUCLEOTIDE SEQUENCE</scope>
    <source>
        <strain evidence="6">DP1</strain>
    </source>
</reference>
<evidence type="ECO:0000256" key="5">
    <source>
        <dbReference type="ARBA" id="ARBA00023027"/>
    </source>
</evidence>
<dbReference type="Gene3D" id="2.60.200.30">
    <property type="entry name" value="Probable inorganic polyphosphate/atp-NAD kinase, domain 2"/>
    <property type="match status" value="1"/>
</dbReference>
<keyword evidence="3" id="KW-0418">Kinase</keyword>
<evidence type="ECO:0000313" key="6">
    <source>
        <dbReference type="EMBL" id="CAI2372551.1"/>
    </source>
</evidence>
<dbReference type="InterPro" id="IPR017438">
    <property type="entry name" value="ATP-NAD_kinase_N"/>
</dbReference>
<evidence type="ECO:0000256" key="4">
    <source>
        <dbReference type="ARBA" id="ARBA00022857"/>
    </source>
</evidence>
<dbReference type="InterPro" id="IPR017437">
    <property type="entry name" value="ATP-NAD_kinase_PpnK-typ_C"/>
</dbReference>
<accession>A0AAD1XH22</accession>
<evidence type="ECO:0000313" key="7">
    <source>
        <dbReference type="Proteomes" id="UP001295684"/>
    </source>
</evidence>
<dbReference type="EMBL" id="CAMPGE010013841">
    <property type="protein sequence ID" value="CAI2372551.1"/>
    <property type="molecule type" value="Genomic_DNA"/>
</dbReference>
<proteinExistence type="inferred from homology"/>
<dbReference type="AlphaFoldDB" id="A0AAD1XH22"/>
<dbReference type="InterPro" id="IPR016064">
    <property type="entry name" value="NAD/diacylglycerol_kinase_sf"/>
</dbReference>
<dbReference type="GO" id="GO:0003951">
    <property type="term" value="F:NAD+ kinase activity"/>
    <property type="evidence" value="ECO:0007669"/>
    <property type="project" value="InterPro"/>
</dbReference>
<protein>
    <submittedName>
        <fullName evidence="6">Uncharacterized protein</fullName>
    </submittedName>
</protein>
<sequence>MELGKSSPSYAGNDNEMDKNEPLEARLKGRARFSPIPVDELSVLVISKPFDQECNECFIEVLSLLKKYEVKIYTTKSSLEAIKDDPIVKTKVKPLVFSQDVEINRIITLGGDGTILFAIKLFYNKKVPPMISFGMGSVGYLCAFDSQDVTGTLVELLNLQAMGKNDHISDIDLIRPIKTTDPPPIVDHKDRLKVTMTSNSKKETFMVTSTIFEEGEKEFDSGASIGALNEFVLESESFYLPFTCGLYVNETFLTDISACGLIISTSTGSTAYGMSAGGSIVQAGVEAICISAVNPSSISFRPLILPFNCKIALKIPKGKNENSVRGVVDGDFKFMCTDEDEITIEGSSDPIPFVSKEEDDPMTSWIKRVSSTVLNY</sequence>
<comment type="similarity">
    <text evidence="1">Belongs to the NAD kinase family.</text>
</comment>
<evidence type="ECO:0000256" key="1">
    <source>
        <dbReference type="ARBA" id="ARBA00010995"/>
    </source>
</evidence>
<keyword evidence="5" id="KW-0520">NAD</keyword>